<evidence type="ECO:0000313" key="2">
    <source>
        <dbReference type="Proteomes" id="UP000249057"/>
    </source>
</evidence>
<name>A0ACD1GHU5_9EURO</name>
<gene>
    <name evidence="1" type="ORF">BO95DRAFT_450928</name>
</gene>
<proteinExistence type="predicted"/>
<reference evidence="1" key="1">
    <citation type="submission" date="2018-02" db="EMBL/GenBank/DDBJ databases">
        <title>The genomes of Aspergillus section Nigri reveals drivers in fungal speciation.</title>
        <authorList>
            <consortium name="DOE Joint Genome Institute"/>
            <person name="Vesth T.C."/>
            <person name="Nybo J."/>
            <person name="Theobald S."/>
            <person name="Brandl J."/>
            <person name="Frisvad J.C."/>
            <person name="Nielsen K.F."/>
            <person name="Lyhne E.K."/>
            <person name="Kogle M.E."/>
            <person name="Kuo A."/>
            <person name="Riley R."/>
            <person name="Clum A."/>
            <person name="Nolan M."/>
            <person name="Lipzen A."/>
            <person name="Salamov A."/>
            <person name="Henrissat B."/>
            <person name="Wiebenga A."/>
            <person name="De vries R.P."/>
            <person name="Grigoriev I.V."/>
            <person name="Mortensen U.H."/>
            <person name="Andersen M.R."/>
            <person name="Baker S.E."/>
        </authorList>
    </citation>
    <scope>NUCLEOTIDE SEQUENCE</scope>
    <source>
        <strain evidence="1">CBS 621.78</strain>
    </source>
</reference>
<dbReference type="EMBL" id="KZ825322">
    <property type="protein sequence ID" value="RAH48679.1"/>
    <property type="molecule type" value="Genomic_DNA"/>
</dbReference>
<keyword evidence="2" id="KW-1185">Reference proteome</keyword>
<dbReference type="Proteomes" id="UP000249057">
    <property type="component" value="Unassembled WGS sequence"/>
</dbReference>
<accession>A0ACD1GHU5</accession>
<evidence type="ECO:0000313" key="1">
    <source>
        <dbReference type="EMBL" id="RAH48679.1"/>
    </source>
</evidence>
<protein>
    <submittedName>
        <fullName evidence="1">Uncharacterized protein</fullName>
    </submittedName>
</protein>
<organism evidence="1 2">
    <name type="scientific">Aspergillus brunneoviolaceus CBS 621.78</name>
    <dbReference type="NCBI Taxonomy" id="1450534"/>
    <lineage>
        <taxon>Eukaryota</taxon>
        <taxon>Fungi</taxon>
        <taxon>Dikarya</taxon>
        <taxon>Ascomycota</taxon>
        <taxon>Pezizomycotina</taxon>
        <taxon>Eurotiomycetes</taxon>
        <taxon>Eurotiomycetidae</taxon>
        <taxon>Eurotiales</taxon>
        <taxon>Aspergillaceae</taxon>
        <taxon>Aspergillus</taxon>
        <taxon>Aspergillus subgen. Circumdati</taxon>
    </lineage>
</organism>
<sequence>MEYLLKLLYFFFLFISYLSENSGPTVHKVYNIYNNLFDYLDHSINRLLDNNTDWYLKYRTIFEKNPAINILLTISGLLSGLDKAFYNISKRRRLSPAAETFKKLKIYLDIEARDFLLVATNGVSIERLFNTVMLQICTDCFTISKKYQDILNNLNPDSIIFIPKDKNKNINNLKDNLEDGLLLETRKLALSESSNITRT</sequence>